<dbReference type="PANTHER" id="PTHR47052">
    <property type="entry name" value="CONSERVED SERINE PROLINE-RICH PROTEIN (AFU_ORTHOLOGUE AFUA_2G01790)"/>
    <property type="match status" value="1"/>
</dbReference>
<protein>
    <recommendedName>
        <fullName evidence="2">C2 domain-containing protein</fullName>
    </recommendedName>
</protein>
<proteinExistence type="predicted"/>
<feature type="transmembrane region" description="Helical" evidence="1">
    <location>
        <begin position="177"/>
        <end position="195"/>
    </location>
</feature>
<dbReference type="Proteomes" id="UP001194696">
    <property type="component" value="Unassembled WGS sequence"/>
</dbReference>
<evidence type="ECO:0000313" key="3">
    <source>
        <dbReference type="EMBL" id="KAG0297979.1"/>
    </source>
</evidence>
<sequence length="215" mass="23738">MLHLHTDSVLEVTIHSAHGLKDVERAGKNDVYVRISLEVDNNKFYDKFQTNVQKNAGVEATWEEKVDIREVKENHDTLYVEIMDSEKGVDAPIAYTAVPLGQVKDSNRSLSAKYTLYNENGLAQGDISLTIRIVNPGEESSGRITYDGNFKLGESRVDEAQKKRFKSLKLKENIADAGAATALGVLGGLGATFLAQKMGKKDTHKNDDENVAENN</sequence>
<evidence type="ECO:0000259" key="2">
    <source>
        <dbReference type="PROSITE" id="PS50004"/>
    </source>
</evidence>
<dbReference type="EMBL" id="JAAAIM010000018">
    <property type="protein sequence ID" value="KAG0297979.1"/>
    <property type="molecule type" value="Genomic_DNA"/>
</dbReference>
<name>A0ABQ7KH40_9FUNG</name>
<dbReference type="InterPro" id="IPR035892">
    <property type="entry name" value="C2_domain_sf"/>
</dbReference>
<keyword evidence="1" id="KW-1133">Transmembrane helix</keyword>
<dbReference type="Gene3D" id="2.60.40.150">
    <property type="entry name" value="C2 domain"/>
    <property type="match status" value="1"/>
</dbReference>
<dbReference type="PANTHER" id="PTHR47052:SF3">
    <property type="entry name" value="INGRESSION PROTEIN 1"/>
    <property type="match status" value="1"/>
</dbReference>
<keyword evidence="1" id="KW-0812">Transmembrane</keyword>
<feature type="domain" description="C2" evidence="2">
    <location>
        <begin position="1"/>
        <end position="114"/>
    </location>
</feature>
<evidence type="ECO:0000256" key="1">
    <source>
        <dbReference type="SAM" id="Phobius"/>
    </source>
</evidence>
<reference evidence="3 4" key="1">
    <citation type="journal article" date="2020" name="Fungal Divers.">
        <title>Resolving the Mortierellaceae phylogeny through synthesis of multi-gene phylogenetics and phylogenomics.</title>
        <authorList>
            <person name="Vandepol N."/>
            <person name="Liber J."/>
            <person name="Desiro A."/>
            <person name="Na H."/>
            <person name="Kennedy M."/>
            <person name="Barry K."/>
            <person name="Grigoriev I.V."/>
            <person name="Miller A.N."/>
            <person name="O'Donnell K."/>
            <person name="Stajich J.E."/>
            <person name="Bonito G."/>
        </authorList>
    </citation>
    <scope>NUCLEOTIDE SEQUENCE [LARGE SCALE GENOMIC DNA]</scope>
    <source>
        <strain evidence="3 4">AD045</strain>
    </source>
</reference>
<dbReference type="InterPro" id="IPR052981">
    <property type="entry name" value="Ingression_C2_domain"/>
</dbReference>
<dbReference type="InterPro" id="IPR000008">
    <property type="entry name" value="C2_dom"/>
</dbReference>
<dbReference type="SUPFAM" id="SSF49562">
    <property type="entry name" value="C2 domain (Calcium/lipid-binding domain, CaLB)"/>
    <property type="match status" value="1"/>
</dbReference>
<dbReference type="SMART" id="SM00239">
    <property type="entry name" value="C2"/>
    <property type="match status" value="1"/>
</dbReference>
<comment type="caution">
    <text evidence="3">The sequence shown here is derived from an EMBL/GenBank/DDBJ whole genome shotgun (WGS) entry which is preliminary data.</text>
</comment>
<keyword evidence="4" id="KW-1185">Reference proteome</keyword>
<dbReference type="PROSITE" id="PS50004">
    <property type="entry name" value="C2"/>
    <property type="match status" value="1"/>
</dbReference>
<organism evidence="3 4">
    <name type="scientific">Linnemannia gamsii</name>
    <dbReference type="NCBI Taxonomy" id="64522"/>
    <lineage>
        <taxon>Eukaryota</taxon>
        <taxon>Fungi</taxon>
        <taxon>Fungi incertae sedis</taxon>
        <taxon>Mucoromycota</taxon>
        <taxon>Mortierellomycotina</taxon>
        <taxon>Mortierellomycetes</taxon>
        <taxon>Mortierellales</taxon>
        <taxon>Mortierellaceae</taxon>
        <taxon>Linnemannia</taxon>
    </lineage>
</organism>
<keyword evidence="1" id="KW-0472">Membrane</keyword>
<dbReference type="Pfam" id="PF00168">
    <property type="entry name" value="C2"/>
    <property type="match status" value="1"/>
</dbReference>
<accession>A0ABQ7KH40</accession>
<gene>
    <name evidence="3" type="ORF">BGZ96_003626</name>
</gene>
<evidence type="ECO:0000313" key="4">
    <source>
        <dbReference type="Proteomes" id="UP001194696"/>
    </source>
</evidence>